<keyword evidence="1" id="KW-0812">Transmembrane</keyword>
<evidence type="ECO:0000313" key="2">
    <source>
        <dbReference type="EMBL" id="MCT8388854.1"/>
    </source>
</evidence>
<evidence type="ECO:0000313" key="5">
    <source>
        <dbReference type="Proteomes" id="UP001525857"/>
    </source>
</evidence>
<feature type="transmembrane region" description="Helical" evidence="1">
    <location>
        <begin position="90"/>
        <end position="111"/>
    </location>
</feature>
<organism evidence="3 4">
    <name type="scientific">Leuconostoc holzapfelii</name>
    <dbReference type="NCBI Taxonomy" id="434464"/>
    <lineage>
        <taxon>Bacteria</taxon>
        <taxon>Bacillati</taxon>
        <taxon>Bacillota</taxon>
        <taxon>Bacilli</taxon>
        <taxon>Lactobacillales</taxon>
        <taxon>Lactobacillaceae</taxon>
        <taxon>Leuconostoc</taxon>
    </lineage>
</organism>
<keyword evidence="1" id="KW-1133">Transmembrane helix</keyword>
<comment type="caution">
    <text evidence="3">The sequence shown here is derived from an EMBL/GenBank/DDBJ whole genome shotgun (WGS) entry which is preliminary data.</text>
</comment>
<evidence type="ECO:0000313" key="3">
    <source>
        <dbReference type="EMBL" id="NKZ18355.1"/>
    </source>
</evidence>
<dbReference type="Proteomes" id="UP000590460">
    <property type="component" value="Unassembled WGS sequence"/>
</dbReference>
<gene>
    <name evidence="2" type="ORF">D0501_01905</name>
    <name evidence="3" type="ORF">HF966_04090</name>
</gene>
<protein>
    <submittedName>
        <fullName evidence="3">Phospholipid phosphatase</fullName>
    </submittedName>
</protein>
<accession>A0A846ZGI1</accession>
<feature type="transmembrane region" description="Helical" evidence="1">
    <location>
        <begin position="131"/>
        <end position="148"/>
    </location>
</feature>
<sequence length="218" mass="25306">MLIEPDKFRKVLILIFSGLFLILAIQVRFNLLFMHVLDDGAELAVRHLLPQTVQSWVSLAGICNHYWLAALFTVGLACLLYWVNYKIAMGWLLVTQLLALFVAAVVTVLLQLQWHNGVHLGPMVPDLLSSWWLQILAVLFVIFLPRLMTQLKWRLVVQGCIILFWCLLALARMQQNHLSLSSELGALLFGYFWWQLSEQQYRKHAKHWREVLKIDTSI</sequence>
<feature type="transmembrane region" description="Helical" evidence="1">
    <location>
        <begin position="56"/>
        <end position="83"/>
    </location>
</feature>
<keyword evidence="5" id="KW-1185">Reference proteome</keyword>
<name>A0A846ZGI1_9LACO</name>
<evidence type="ECO:0000256" key="1">
    <source>
        <dbReference type="SAM" id="Phobius"/>
    </source>
</evidence>
<dbReference type="Proteomes" id="UP001525857">
    <property type="component" value="Unassembled WGS sequence"/>
</dbReference>
<feature type="transmembrane region" description="Helical" evidence="1">
    <location>
        <begin position="155"/>
        <end position="171"/>
    </location>
</feature>
<reference evidence="3 4" key="2">
    <citation type="submission" date="2020-04" db="EMBL/GenBank/DDBJ databases">
        <title>MicrobeNet Type strains.</title>
        <authorList>
            <person name="Nicholson A.C."/>
        </authorList>
    </citation>
    <scope>NUCLEOTIDE SEQUENCE [LARGE SCALE GENOMIC DNA]</scope>
    <source>
        <strain evidence="3 4">CCUG 54536</strain>
    </source>
</reference>
<proteinExistence type="predicted"/>
<dbReference type="EMBL" id="QVOV01000003">
    <property type="protein sequence ID" value="MCT8388854.1"/>
    <property type="molecule type" value="Genomic_DNA"/>
</dbReference>
<dbReference type="AlphaFoldDB" id="A0A846ZGI1"/>
<keyword evidence="1" id="KW-0472">Membrane</keyword>
<dbReference type="EMBL" id="JAAXPO010000004">
    <property type="protein sequence ID" value="NKZ18355.1"/>
    <property type="molecule type" value="Genomic_DNA"/>
</dbReference>
<evidence type="ECO:0000313" key="4">
    <source>
        <dbReference type="Proteomes" id="UP000590460"/>
    </source>
</evidence>
<reference evidence="2 5" key="1">
    <citation type="submission" date="2018-08" db="EMBL/GenBank/DDBJ databases">
        <title>Draft genome sequences of Leuconostoc spp. and Weissella spp. with biocontrol potential.</title>
        <authorList>
            <person name="Lo R."/>
            <person name="Ho V.T.T."/>
            <person name="Turner M.S."/>
        </authorList>
    </citation>
    <scope>NUCLEOTIDE SEQUENCE [LARGE SCALE GENOMIC DNA]</scope>
    <source>
        <strain evidence="2 5">733</strain>
    </source>
</reference>
<feature type="transmembrane region" description="Helical" evidence="1">
    <location>
        <begin position="12"/>
        <end position="36"/>
    </location>
</feature>